<sequence>MRWIRETEMVFKISKCSEEDKVTYVSAMLKSEAISWWAIVSNLRGDEAISRMTWEEFKVLFNGKFCPCSAVKQLKEEFLKLEQGTMSLREYTTSFTEKTRFAEHYVSTEERQVERYIWGLKASIREFFLTIEPATFQAAVNAVEIREKEKSRQEAKRGQIKRKWEAPSSKTKRPKFSGECLARPRACYRCGRSGHLSQDWKVEVRERLCFICKSPNHVQANFPQRRARYGVGQGGIQNGKGEEKQSDASKPKGRVFRMTATEAEETPDVVTGQEDKYGILGKQVTNQA</sequence>
<dbReference type="EMBL" id="JARYMX010000007">
    <property type="protein sequence ID" value="KAJ9541671.1"/>
    <property type="molecule type" value="Genomic_DNA"/>
</dbReference>
<feature type="compositionally biased region" description="Basic and acidic residues" evidence="2">
    <location>
        <begin position="148"/>
        <end position="165"/>
    </location>
</feature>
<evidence type="ECO:0000256" key="2">
    <source>
        <dbReference type="SAM" id="MobiDB-lite"/>
    </source>
</evidence>
<reference evidence="4" key="1">
    <citation type="submission" date="2023-03" db="EMBL/GenBank/DDBJ databases">
        <title>Chromosome-scale reference genome and RAD-based genetic map of yellow starthistle (Centaurea solstitialis) reveal putative structural variation and QTLs associated with invader traits.</title>
        <authorList>
            <person name="Reatini B."/>
            <person name="Cang F.A."/>
            <person name="Jiang Q."/>
            <person name="Mckibben M.T.W."/>
            <person name="Barker M.S."/>
            <person name="Rieseberg L.H."/>
            <person name="Dlugosch K.M."/>
        </authorList>
    </citation>
    <scope>NUCLEOTIDE SEQUENCE</scope>
    <source>
        <strain evidence="4">CAN-66</strain>
        <tissue evidence="4">Leaf</tissue>
    </source>
</reference>
<evidence type="ECO:0000259" key="3">
    <source>
        <dbReference type="PROSITE" id="PS50158"/>
    </source>
</evidence>
<dbReference type="Gene3D" id="4.10.60.10">
    <property type="entry name" value="Zinc finger, CCHC-type"/>
    <property type="match status" value="1"/>
</dbReference>
<dbReference type="GO" id="GO:0008270">
    <property type="term" value="F:zinc ion binding"/>
    <property type="evidence" value="ECO:0007669"/>
    <property type="project" value="UniProtKB-KW"/>
</dbReference>
<dbReference type="Pfam" id="PF03732">
    <property type="entry name" value="Retrotrans_gag"/>
    <property type="match status" value="1"/>
</dbReference>
<dbReference type="InterPro" id="IPR005162">
    <property type="entry name" value="Retrotrans_gag_dom"/>
</dbReference>
<keyword evidence="1" id="KW-0863">Zinc-finger</keyword>
<dbReference type="PANTHER" id="PTHR15503:SF42">
    <property type="entry name" value="ZINC FINGER, CCHC-TYPE, RETROTRANSPOSON GAG DOMAIN, ASPARTIC PEPTIDASE DOMAIN PROTEIN-RELATED"/>
    <property type="match status" value="1"/>
</dbReference>
<name>A0AA38WAX2_9ASTR</name>
<keyword evidence="1" id="KW-0862">Zinc</keyword>
<dbReference type="Proteomes" id="UP001172457">
    <property type="component" value="Chromosome 7"/>
</dbReference>
<protein>
    <recommendedName>
        <fullName evidence="3">CCHC-type domain-containing protein</fullName>
    </recommendedName>
</protein>
<organism evidence="4 5">
    <name type="scientific">Centaurea solstitialis</name>
    <name type="common">yellow star-thistle</name>
    <dbReference type="NCBI Taxonomy" id="347529"/>
    <lineage>
        <taxon>Eukaryota</taxon>
        <taxon>Viridiplantae</taxon>
        <taxon>Streptophyta</taxon>
        <taxon>Embryophyta</taxon>
        <taxon>Tracheophyta</taxon>
        <taxon>Spermatophyta</taxon>
        <taxon>Magnoliopsida</taxon>
        <taxon>eudicotyledons</taxon>
        <taxon>Gunneridae</taxon>
        <taxon>Pentapetalae</taxon>
        <taxon>asterids</taxon>
        <taxon>campanulids</taxon>
        <taxon>Asterales</taxon>
        <taxon>Asteraceae</taxon>
        <taxon>Carduoideae</taxon>
        <taxon>Cardueae</taxon>
        <taxon>Centaureinae</taxon>
        <taxon>Centaurea</taxon>
    </lineage>
</organism>
<feature type="compositionally biased region" description="Basic and acidic residues" evidence="2">
    <location>
        <begin position="240"/>
        <end position="250"/>
    </location>
</feature>
<keyword evidence="5" id="KW-1185">Reference proteome</keyword>
<dbReference type="InterPro" id="IPR001878">
    <property type="entry name" value="Znf_CCHC"/>
</dbReference>
<feature type="region of interest" description="Disordered" evidence="2">
    <location>
        <begin position="233"/>
        <end position="253"/>
    </location>
</feature>
<evidence type="ECO:0000313" key="5">
    <source>
        <dbReference type="Proteomes" id="UP001172457"/>
    </source>
</evidence>
<dbReference type="AlphaFoldDB" id="A0AA38WAX2"/>
<accession>A0AA38WAX2</accession>
<comment type="caution">
    <text evidence="4">The sequence shown here is derived from an EMBL/GenBank/DDBJ whole genome shotgun (WGS) entry which is preliminary data.</text>
</comment>
<dbReference type="PANTHER" id="PTHR15503">
    <property type="entry name" value="LDOC1 RELATED"/>
    <property type="match status" value="1"/>
</dbReference>
<gene>
    <name evidence="4" type="ORF">OSB04_028177</name>
</gene>
<feature type="domain" description="CCHC-type" evidence="3">
    <location>
        <begin position="187"/>
        <end position="199"/>
    </location>
</feature>
<evidence type="ECO:0000256" key="1">
    <source>
        <dbReference type="PROSITE-ProRule" id="PRU00047"/>
    </source>
</evidence>
<dbReference type="SUPFAM" id="SSF57756">
    <property type="entry name" value="Retrovirus zinc finger-like domains"/>
    <property type="match status" value="1"/>
</dbReference>
<dbReference type="GO" id="GO:0003676">
    <property type="term" value="F:nucleic acid binding"/>
    <property type="evidence" value="ECO:0007669"/>
    <property type="project" value="InterPro"/>
</dbReference>
<dbReference type="PROSITE" id="PS50158">
    <property type="entry name" value="ZF_CCHC"/>
    <property type="match status" value="1"/>
</dbReference>
<proteinExistence type="predicted"/>
<dbReference type="InterPro" id="IPR036875">
    <property type="entry name" value="Znf_CCHC_sf"/>
</dbReference>
<keyword evidence="1" id="KW-0479">Metal-binding</keyword>
<evidence type="ECO:0000313" key="4">
    <source>
        <dbReference type="EMBL" id="KAJ9541671.1"/>
    </source>
</evidence>
<feature type="region of interest" description="Disordered" evidence="2">
    <location>
        <begin position="148"/>
        <end position="176"/>
    </location>
</feature>
<dbReference type="Pfam" id="PF00098">
    <property type="entry name" value="zf-CCHC"/>
    <property type="match status" value="1"/>
</dbReference>
<dbReference type="InterPro" id="IPR032567">
    <property type="entry name" value="RTL1-rel"/>
</dbReference>